<feature type="transmembrane region" description="Helical" evidence="1">
    <location>
        <begin position="109"/>
        <end position="129"/>
    </location>
</feature>
<keyword evidence="1" id="KW-1133">Transmembrane helix</keyword>
<evidence type="ECO:0000313" key="2">
    <source>
        <dbReference type="EMBL" id="GAA4839669.1"/>
    </source>
</evidence>
<comment type="caution">
    <text evidence="2">The sequence shown here is derived from an EMBL/GenBank/DDBJ whole genome shotgun (WGS) entry which is preliminary data.</text>
</comment>
<evidence type="ECO:0000313" key="3">
    <source>
        <dbReference type="Proteomes" id="UP001501752"/>
    </source>
</evidence>
<reference evidence="3" key="1">
    <citation type="journal article" date="2019" name="Int. J. Syst. Evol. Microbiol.">
        <title>The Global Catalogue of Microorganisms (GCM) 10K type strain sequencing project: providing services to taxonomists for standard genome sequencing and annotation.</title>
        <authorList>
            <consortium name="The Broad Institute Genomics Platform"/>
            <consortium name="The Broad Institute Genome Sequencing Center for Infectious Disease"/>
            <person name="Wu L."/>
            <person name="Ma J."/>
        </authorList>
    </citation>
    <scope>NUCLEOTIDE SEQUENCE [LARGE SCALE GENOMIC DNA]</scope>
    <source>
        <strain evidence="3">JCM 13006</strain>
    </source>
</reference>
<keyword evidence="1" id="KW-0472">Membrane</keyword>
<gene>
    <name evidence="2" type="ORF">GCM10023235_13840</name>
</gene>
<sequence length="192" mass="20758">MTTARSGPDREGRAVAEPEGEVMLGSVELELAHKIAREWADVPASHLAAAFAAMEPQLQRTHEYRMRQADHEHKQRLLELKDADRQYELELARSRERLDRTEKAHRQHLVGVAAGAAVSLSCIGGAIWFGAAGHYWPMAILVGPVLIALTKMFVLRRSEPGDVGTIASAVNRLVGRAPVQADPGAGGTTGAV</sequence>
<keyword evidence="3" id="KW-1185">Reference proteome</keyword>
<name>A0ABP9DC88_9ACTN</name>
<organism evidence="2 3">
    <name type="scientific">Kitasatospora terrestris</name>
    <dbReference type="NCBI Taxonomy" id="258051"/>
    <lineage>
        <taxon>Bacteria</taxon>
        <taxon>Bacillati</taxon>
        <taxon>Actinomycetota</taxon>
        <taxon>Actinomycetes</taxon>
        <taxon>Kitasatosporales</taxon>
        <taxon>Streptomycetaceae</taxon>
        <taxon>Kitasatospora</taxon>
    </lineage>
</organism>
<keyword evidence="1" id="KW-0812">Transmembrane</keyword>
<evidence type="ECO:0000256" key="1">
    <source>
        <dbReference type="SAM" id="Phobius"/>
    </source>
</evidence>
<accession>A0ABP9DC88</accession>
<proteinExistence type="predicted"/>
<protein>
    <recommendedName>
        <fullName evidence="4">DUF2335 domain-containing protein</fullName>
    </recommendedName>
</protein>
<evidence type="ECO:0008006" key="4">
    <source>
        <dbReference type="Google" id="ProtNLM"/>
    </source>
</evidence>
<dbReference type="EMBL" id="BAABIS010000001">
    <property type="protein sequence ID" value="GAA4839669.1"/>
    <property type="molecule type" value="Genomic_DNA"/>
</dbReference>
<dbReference type="Proteomes" id="UP001501752">
    <property type="component" value="Unassembled WGS sequence"/>
</dbReference>
<feature type="transmembrane region" description="Helical" evidence="1">
    <location>
        <begin position="135"/>
        <end position="154"/>
    </location>
</feature>